<name>A0A8H2K5J7_9MICO</name>
<keyword evidence="1" id="KW-1133">Transmembrane helix</keyword>
<accession>A0A8H2K5J7</accession>
<feature type="transmembrane region" description="Helical" evidence="1">
    <location>
        <begin position="249"/>
        <end position="279"/>
    </location>
</feature>
<evidence type="ECO:0000313" key="3">
    <source>
        <dbReference type="EMBL" id="TQO20520.1"/>
    </source>
</evidence>
<organism evidence="3 4">
    <name type="scientific">Rhodoglobus vestalii</name>
    <dbReference type="NCBI Taxonomy" id="193384"/>
    <lineage>
        <taxon>Bacteria</taxon>
        <taxon>Bacillati</taxon>
        <taxon>Actinomycetota</taxon>
        <taxon>Actinomycetes</taxon>
        <taxon>Micrococcales</taxon>
        <taxon>Microbacteriaceae</taxon>
        <taxon>Rhodoglobus</taxon>
    </lineage>
</organism>
<gene>
    <name evidence="3" type="ORF">FB472_2153</name>
</gene>
<feature type="domain" description="NERD" evidence="2">
    <location>
        <begin position="62"/>
        <end position="173"/>
    </location>
</feature>
<comment type="caution">
    <text evidence="3">The sequence shown here is derived from an EMBL/GenBank/DDBJ whole genome shotgun (WGS) entry which is preliminary data.</text>
</comment>
<dbReference type="EMBL" id="VFRA01000001">
    <property type="protein sequence ID" value="TQO20520.1"/>
    <property type="molecule type" value="Genomic_DNA"/>
</dbReference>
<dbReference type="OrthoDB" id="5793358at2"/>
<evidence type="ECO:0000259" key="2">
    <source>
        <dbReference type="PROSITE" id="PS50965"/>
    </source>
</evidence>
<evidence type="ECO:0000313" key="4">
    <source>
        <dbReference type="Proteomes" id="UP000316560"/>
    </source>
</evidence>
<keyword evidence="1" id="KW-0812">Transmembrane</keyword>
<dbReference type="AlphaFoldDB" id="A0A8H2K5J7"/>
<keyword evidence="1" id="KW-0472">Membrane</keyword>
<dbReference type="Proteomes" id="UP000316560">
    <property type="component" value="Unassembled WGS sequence"/>
</dbReference>
<sequence length="282" mass="30711">MIENTGAERTQVPPTFTLEDRPAAYSVIAELLRLQAEVAPRTALKRFFGVRPLHADAASWFSGAHGELKVGALLSRLGTEWTVLHAVPAGTGDSDIDHVAIGPAGVFTINTKRHRGQKIWVGNHVLMVGGHKTDHLRNSRHEAARAAERLTAAAGIPVDVHPIVAIVDAAPFTVKQSPSEVSVMDARSLRRWLKRRKALLDPETVQRISDAAMDSRIWHAAPDLTVDPTYLERFHALNREVNRARIARVLWALAVMIGIGFVAVVYVIPVLTSVLVAAITGA</sequence>
<dbReference type="RefSeq" id="WP_141990829.1">
    <property type="nucleotide sequence ID" value="NZ_VFRA01000001.1"/>
</dbReference>
<evidence type="ECO:0000256" key="1">
    <source>
        <dbReference type="SAM" id="Phobius"/>
    </source>
</evidence>
<dbReference type="InterPro" id="IPR011528">
    <property type="entry name" value="NERD"/>
</dbReference>
<reference evidence="3 4" key="1">
    <citation type="submission" date="2019-06" db="EMBL/GenBank/DDBJ databases">
        <title>Sequencing the genomes of 1000 actinobacteria strains.</title>
        <authorList>
            <person name="Klenk H.-P."/>
        </authorList>
    </citation>
    <scope>NUCLEOTIDE SEQUENCE [LARGE SCALE GENOMIC DNA]</scope>
    <source>
        <strain evidence="3 4">DSM 21947</strain>
    </source>
</reference>
<dbReference type="PROSITE" id="PS50965">
    <property type="entry name" value="NERD"/>
    <property type="match status" value="1"/>
</dbReference>
<protein>
    <submittedName>
        <fullName evidence="3">Nuclease-like protein</fullName>
    </submittedName>
</protein>
<keyword evidence="4" id="KW-1185">Reference proteome</keyword>
<proteinExistence type="predicted"/>
<dbReference type="Pfam" id="PF08378">
    <property type="entry name" value="NERD"/>
    <property type="match status" value="1"/>
</dbReference>